<dbReference type="InterPro" id="IPR011990">
    <property type="entry name" value="TPR-like_helical_dom_sf"/>
</dbReference>
<keyword evidence="3" id="KW-0812">Transmembrane</keyword>
<evidence type="ECO:0000256" key="2">
    <source>
        <dbReference type="ARBA" id="ARBA00022803"/>
    </source>
</evidence>
<accession>A0A381X5R8</accession>
<dbReference type="PANTHER" id="PTHR44858">
    <property type="entry name" value="TETRATRICOPEPTIDE REPEAT PROTEIN 6"/>
    <property type="match status" value="1"/>
</dbReference>
<dbReference type="PANTHER" id="PTHR44858:SF1">
    <property type="entry name" value="UDP-N-ACETYLGLUCOSAMINE--PEPTIDE N-ACETYLGLUCOSAMINYLTRANSFERASE SPINDLY-RELATED"/>
    <property type="match status" value="1"/>
</dbReference>
<feature type="transmembrane region" description="Helical" evidence="3">
    <location>
        <begin position="367"/>
        <end position="387"/>
    </location>
</feature>
<dbReference type="SUPFAM" id="SSF48452">
    <property type="entry name" value="TPR-like"/>
    <property type="match status" value="2"/>
</dbReference>
<dbReference type="Pfam" id="PF14559">
    <property type="entry name" value="TPR_19"/>
    <property type="match status" value="1"/>
</dbReference>
<feature type="transmembrane region" description="Helical" evidence="3">
    <location>
        <begin position="136"/>
        <end position="156"/>
    </location>
</feature>
<keyword evidence="1" id="KW-0677">Repeat</keyword>
<keyword evidence="3" id="KW-1133">Transmembrane helix</keyword>
<sequence length="985" mass="109754">MGGLVSTVAATESMTDNSNPLKSFAVTRLPWAVALGSLVLYLATLHSWISFASLPAVSDVGGWNDLSQSEAPLLYLLTLPLRMLPASMVPTAMNVLAAVFGALTLAMLVRSVALLPHDRTKEQRQREQSAHSLLSLRSNWVPALFAAMVCGLQLSFWQHATAGTGEMLNVLLFAFVIRCLLEYRINHKTRWLSRAVLVYAMGITNNWGMVGFLPLFCVALLWTARMQLFREGLPLKLARNALAGLSLYLLLPVAAVLSGSGENFLDVLMANLGLQKSFLGSLFSQRLMVLVMASTAILPLLLVSIRWPANFGDTNAAASAITTALLRLVHFLFLAVCIYVAFDHVVSPRKLVNLPQITGIGAPFLTFYYLGALSTGYFLGYLLLLSGKEEVRKWQKPSELDKALNRGLHIGLQVAALVVIGVLAWRNAGTIIANNKNDVTGTYAKWLTDSLPNGKAILFTDNDMSPQSQLLQAELARSKSREQAMLIQTHRLASPDYQVRLAKRSNTHWPAPPKEVLDAKRIDDLQILNMLNAVSEKTPIYYLHPSFGYYFEQFYLKPDKGVFRLLPYPSGADSLDKPALTTDQVNESLTLAEAIDKKFDAEDFSFAKESEQLRKNQFLDSLIIMGWLSRNLNQRGVDLIRNNQSEAAEKLFLAACKIYRGSPKGNVVAQANLRQVNHESDYEFDEELDRLIGDDELLALSRIDSTLKTYGPFDLTQACFQLGQNFARKTQIRQAYHELTWAAELATTLPDPVFYIADMFVSYGLHEKAQLFIERLAIMHNANPFTPKQQIKLIRLKAGLLLVSSGPVEVEKYLLEQLKPHMNSLGGLHTMLAFHLDHDQNAKALGLLNTWLNDNPNDLNTLTDKGQLLSKLEQYDKAVEVYQSALELANSQDKSNLISMIAATYTEKGDFKLALENINNAIKRTDADNFKFQKATIYMAMGQHGKAVTLLDALLDDNPNHEEILLNRAESHMALKQYDLAKEDF</sequence>
<feature type="transmembrane region" description="Helical" evidence="3">
    <location>
        <begin position="286"/>
        <end position="305"/>
    </location>
</feature>
<dbReference type="SMART" id="SM00028">
    <property type="entry name" value="TPR"/>
    <property type="match status" value="4"/>
</dbReference>
<keyword evidence="3" id="KW-0472">Membrane</keyword>
<feature type="transmembrane region" description="Helical" evidence="3">
    <location>
        <begin position="197"/>
        <end position="222"/>
    </location>
</feature>
<feature type="transmembrane region" description="Helical" evidence="3">
    <location>
        <begin position="325"/>
        <end position="346"/>
    </location>
</feature>
<gene>
    <name evidence="4" type="ORF">METZ01_LOCUS112862</name>
</gene>
<dbReference type="InterPro" id="IPR019734">
    <property type="entry name" value="TPR_rpt"/>
</dbReference>
<name>A0A381X5R8_9ZZZZ</name>
<dbReference type="PROSITE" id="PS50005">
    <property type="entry name" value="TPR"/>
    <property type="match status" value="1"/>
</dbReference>
<evidence type="ECO:0000256" key="3">
    <source>
        <dbReference type="SAM" id="Phobius"/>
    </source>
</evidence>
<protein>
    <submittedName>
        <fullName evidence="4">Uncharacterized protein</fullName>
    </submittedName>
</protein>
<reference evidence="4" key="1">
    <citation type="submission" date="2018-05" db="EMBL/GenBank/DDBJ databases">
        <authorList>
            <person name="Lanie J.A."/>
            <person name="Ng W.-L."/>
            <person name="Kazmierczak K.M."/>
            <person name="Andrzejewski T.M."/>
            <person name="Davidsen T.M."/>
            <person name="Wayne K.J."/>
            <person name="Tettelin H."/>
            <person name="Glass J.I."/>
            <person name="Rusch D."/>
            <person name="Podicherti R."/>
            <person name="Tsui H.-C.T."/>
            <person name="Winkler M.E."/>
        </authorList>
    </citation>
    <scope>NUCLEOTIDE SEQUENCE</scope>
</reference>
<organism evidence="4">
    <name type="scientific">marine metagenome</name>
    <dbReference type="NCBI Taxonomy" id="408172"/>
    <lineage>
        <taxon>unclassified sequences</taxon>
        <taxon>metagenomes</taxon>
        <taxon>ecological metagenomes</taxon>
    </lineage>
</organism>
<dbReference type="AlphaFoldDB" id="A0A381X5R8"/>
<evidence type="ECO:0000313" key="4">
    <source>
        <dbReference type="EMBL" id="SVA60008.1"/>
    </source>
</evidence>
<dbReference type="Pfam" id="PF13181">
    <property type="entry name" value="TPR_8"/>
    <property type="match status" value="1"/>
</dbReference>
<feature type="transmembrane region" description="Helical" evidence="3">
    <location>
        <begin position="168"/>
        <end position="185"/>
    </location>
</feature>
<proteinExistence type="predicted"/>
<dbReference type="Pfam" id="PF11028">
    <property type="entry name" value="TMEM260-like"/>
    <property type="match status" value="1"/>
</dbReference>
<keyword evidence="2" id="KW-0802">TPR repeat</keyword>
<dbReference type="EMBL" id="UINC01013992">
    <property type="protein sequence ID" value="SVA60008.1"/>
    <property type="molecule type" value="Genomic_DNA"/>
</dbReference>
<feature type="transmembrane region" description="Helical" evidence="3">
    <location>
        <begin position="92"/>
        <end position="115"/>
    </location>
</feature>
<feature type="transmembrane region" description="Helical" evidence="3">
    <location>
        <begin position="29"/>
        <end position="49"/>
    </location>
</feature>
<dbReference type="InterPro" id="IPR021280">
    <property type="entry name" value="TMEM260-like"/>
</dbReference>
<evidence type="ECO:0000256" key="1">
    <source>
        <dbReference type="ARBA" id="ARBA00022737"/>
    </source>
</evidence>
<feature type="transmembrane region" description="Helical" evidence="3">
    <location>
        <begin position="407"/>
        <end position="425"/>
    </location>
</feature>
<feature type="non-terminal residue" evidence="4">
    <location>
        <position position="985"/>
    </location>
</feature>
<dbReference type="InterPro" id="IPR050498">
    <property type="entry name" value="Ycf3"/>
</dbReference>
<dbReference type="Gene3D" id="1.25.40.10">
    <property type="entry name" value="Tetratricopeptide repeat domain"/>
    <property type="match status" value="1"/>
</dbReference>